<comment type="caution">
    <text evidence="1">The sequence shown here is derived from an EMBL/GenBank/DDBJ whole genome shotgun (WGS) entry which is preliminary data.</text>
</comment>
<organism evidence="1 2">
    <name type="scientific">Pseudomonas mandelii PD30</name>
    <dbReference type="NCBI Taxonomy" id="1419583"/>
    <lineage>
        <taxon>Bacteria</taxon>
        <taxon>Pseudomonadati</taxon>
        <taxon>Pseudomonadota</taxon>
        <taxon>Gammaproteobacteria</taxon>
        <taxon>Pseudomonadales</taxon>
        <taxon>Pseudomonadaceae</taxon>
        <taxon>Pseudomonas</taxon>
    </lineage>
</organism>
<dbReference type="AlphaFoldDB" id="A0A059KVU4"/>
<proteinExistence type="predicted"/>
<gene>
    <name evidence="1" type="ORF">V466_25380</name>
</gene>
<dbReference type="EMBL" id="AZQQ01000100">
    <property type="protein sequence ID" value="KDD66116.1"/>
    <property type="molecule type" value="Genomic_DNA"/>
</dbReference>
<dbReference type="Proteomes" id="UP000026739">
    <property type="component" value="Unassembled WGS sequence"/>
</dbReference>
<name>A0A059KVU4_9PSED</name>
<evidence type="ECO:0000313" key="1">
    <source>
        <dbReference type="EMBL" id="KDD66116.1"/>
    </source>
</evidence>
<protein>
    <submittedName>
        <fullName evidence="1">Uncharacterized protein</fullName>
    </submittedName>
</protein>
<evidence type="ECO:0000313" key="2">
    <source>
        <dbReference type="Proteomes" id="UP000026739"/>
    </source>
</evidence>
<reference evidence="1 2" key="1">
    <citation type="submission" date="2013-12" db="EMBL/GenBank/DDBJ databases">
        <authorList>
            <person name="Formusa P.A."/>
            <person name="Habash M."/>
            <person name="Lee H."/>
            <person name="Trevors J.T."/>
        </authorList>
    </citation>
    <scope>NUCLEOTIDE SEQUENCE [LARGE SCALE GENOMIC DNA]</scope>
    <source>
        <strain evidence="1 2">PD30</strain>
    </source>
</reference>
<sequence length="76" mass="8792">MHVKALVLLKPCLHFRVIMRGIVVHDQMQLKMLGRFAIDLFEKSQPLLMPATRAMLQHAPARLANTWLNHLLKHSD</sequence>
<accession>A0A059KVU4</accession>